<evidence type="ECO:0000313" key="2">
    <source>
        <dbReference type="Proteomes" id="UP000784294"/>
    </source>
</evidence>
<dbReference type="OrthoDB" id="6264573at2759"/>
<dbReference type="AlphaFoldDB" id="A0A3S5FH69"/>
<organism evidence="1 2">
    <name type="scientific">Protopolystoma xenopodis</name>
    <dbReference type="NCBI Taxonomy" id="117903"/>
    <lineage>
        <taxon>Eukaryota</taxon>
        <taxon>Metazoa</taxon>
        <taxon>Spiralia</taxon>
        <taxon>Lophotrochozoa</taxon>
        <taxon>Platyhelminthes</taxon>
        <taxon>Monogenea</taxon>
        <taxon>Polyopisthocotylea</taxon>
        <taxon>Polystomatidea</taxon>
        <taxon>Polystomatidae</taxon>
        <taxon>Protopolystoma</taxon>
    </lineage>
</organism>
<protein>
    <submittedName>
        <fullName evidence="1">Uncharacterized protein</fullName>
    </submittedName>
</protein>
<accession>A0A3S5FH69</accession>
<sequence length="129" mass="14582">MGRRLLRVSMATGIWHGVAALVFSGRWPVRLSLVWFSLAWFSSAQLCSAQFNSTVLLSSPWYISVEFTSGNAGWGLTDYPARHQRIEKADILNMCYNVLQGIANIVQEQPSKQIRMPHTFFTRNICSDA</sequence>
<dbReference type="Proteomes" id="UP000784294">
    <property type="component" value="Unassembled WGS sequence"/>
</dbReference>
<evidence type="ECO:0000313" key="1">
    <source>
        <dbReference type="EMBL" id="VEL42625.1"/>
    </source>
</evidence>
<reference evidence="1" key="1">
    <citation type="submission" date="2018-11" db="EMBL/GenBank/DDBJ databases">
        <authorList>
            <consortium name="Pathogen Informatics"/>
        </authorList>
    </citation>
    <scope>NUCLEOTIDE SEQUENCE</scope>
</reference>
<dbReference type="EMBL" id="CAAALY010275504">
    <property type="protein sequence ID" value="VEL42625.1"/>
    <property type="molecule type" value="Genomic_DNA"/>
</dbReference>
<gene>
    <name evidence="1" type="ORF">PXEA_LOCUS36065</name>
</gene>
<comment type="caution">
    <text evidence="1">The sequence shown here is derived from an EMBL/GenBank/DDBJ whole genome shotgun (WGS) entry which is preliminary data.</text>
</comment>
<name>A0A3S5FH69_9PLAT</name>
<keyword evidence="2" id="KW-1185">Reference proteome</keyword>
<proteinExistence type="predicted"/>